<feature type="compositionally biased region" description="Low complexity" evidence="1">
    <location>
        <begin position="377"/>
        <end position="396"/>
    </location>
</feature>
<feature type="compositionally biased region" description="Polar residues" evidence="1">
    <location>
        <begin position="94"/>
        <end position="103"/>
    </location>
</feature>
<protein>
    <recommendedName>
        <fullName evidence="7">Gelsolin repeat protein</fullName>
    </recommendedName>
</protein>
<feature type="compositionally biased region" description="Low complexity" evidence="1">
    <location>
        <begin position="455"/>
        <end position="468"/>
    </location>
</feature>
<dbReference type="InterPro" id="IPR007122">
    <property type="entry name" value="Villin/Gelsolin"/>
</dbReference>
<feature type="compositionally biased region" description="Low complexity" evidence="1">
    <location>
        <begin position="606"/>
        <end position="619"/>
    </location>
</feature>
<proteinExistence type="predicted"/>
<dbReference type="EMBL" id="JAWCUI010000034">
    <property type="protein sequence ID" value="KAL1894225.1"/>
    <property type="molecule type" value="Genomic_DNA"/>
</dbReference>
<feature type="domain" description="Gelsolin-like" evidence="2">
    <location>
        <begin position="1581"/>
        <end position="1647"/>
    </location>
</feature>
<feature type="compositionally biased region" description="Basic and acidic residues" evidence="1">
    <location>
        <begin position="500"/>
        <end position="514"/>
    </location>
</feature>
<organism evidence="5 6">
    <name type="scientific">Sporothrix stenoceras</name>
    <dbReference type="NCBI Taxonomy" id="5173"/>
    <lineage>
        <taxon>Eukaryota</taxon>
        <taxon>Fungi</taxon>
        <taxon>Dikarya</taxon>
        <taxon>Ascomycota</taxon>
        <taxon>Pezizomycotina</taxon>
        <taxon>Sordariomycetes</taxon>
        <taxon>Sordariomycetidae</taxon>
        <taxon>Ophiostomatales</taxon>
        <taxon>Ophiostomataceae</taxon>
        <taxon>Sporothrix</taxon>
    </lineage>
</organism>
<feature type="compositionally biased region" description="Polar residues" evidence="1">
    <location>
        <begin position="1225"/>
        <end position="1234"/>
    </location>
</feature>
<evidence type="ECO:0000313" key="6">
    <source>
        <dbReference type="Proteomes" id="UP001583186"/>
    </source>
</evidence>
<dbReference type="InterPro" id="IPR007123">
    <property type="entry name" value="Gelsolin-like_dom"/>
</dbReference>
<name>A0ABR3Z2D8_9PEZI</name>
<evidence type="ECO:0000313" key="5">
    <source>
        <dbReference type="EMBL" id="KAL1894225.1"/>
    </source>
</evidence>
<feature type="domain" description="DUF4045" evidence="3">
    <location>
        <begin position="2"/>
        <end position="744"/>
    </location>
</feature>
<feature type="compositionally biased region" description="Low complexity" evidence="1">
    <location>
        <begin position="161"/>
        <end position="174"/>
    </location>
</feature>
<dbReference type="PANTHER" id="PTHR11977">
    <property type="entry name" value="VILLIN"/>
    <property type="match status" value="1"/>
</dbReference>
<gene>
    <name evidence="5" type="ORF">Sste5346_006011</name>
</gene>
<evidence type="ECO:0008006" key="7">
    <source>
        <dbReference type="Google" id="ProtNLM"/>
    </source>
</evidence>
<dbReference type="Gene3D" id="3.40.20.10">
    <property type="entry name" value="Severin"/>
    <property type="match status" value="3"/>
</dbReference>
<dbReference type="Pfam" id="PF13254">
    <property type="entry name" value="DUF4045"/>
    <property type="match status" value="1"/>
</dbReference>
<feature type="compositionally biased region" description="Polar residues" evidence="1">
    <location>
        <begin position="344"/>
        <end position="356"/>
    </location>
</feature>
<feature type="compositionally biased region" description="Low complexity" evidence="1">
    <location>
        <begin position="1263"/>
        <end position="1299"/>
    </location>
</feature>
<dbReference type="InterPro" id="IPR029006">
    <property type="entry name" value="ADF-H/Gelsolin-like_dom_sf"/>
</dbReference>
<feature type="compositionally biased region" description="Low complexity" evidence="1">
    <location>
        <begin position="909"/>
        <end position="955"/>
    </location>
</feature>
<feature type="compositionally biased region" description="Low complexity" evidence="1">
    <location>
        <begin position="104"/>
        <end position="146"/>
    </location>
</feature>
<dbReference type="InterPro" id="IPR057226">
    <property type="entry name" value="DUF7904"/>
</dbReference>
<feature type="compositionally biased region" description="Polar residues" evidence="1">
    <location>
        <begin position="73"/>
        <end position="87"/>
    </location>
</feature>
<feature type="compositionally biased region" description="Polar residues" evidence="1">
    <location>
        <begin position="982"/>
        <end position="992"/>
    </location>
</feature>
<feature type="region of interest" description="Disordered" evidence="1">
    <location>
        <begin position="1"/>
        <end position="730"/>
    </location>
</feature>
<evidence type="ECO:0000259" key="4">
    <source>
        <dbReference type="Pfam" id="PF25480"/>
    </source>
</evidence>
<feature type="domain" description="DUF7904" evidence="4">
    <location>
        <begin position="1347"/>
        <end position="1446"/>
    </location>
</feature>
<feature type="compositionally biased region" description="Gly residues" evidence="1">
    <location>
        <begin position="881"/>
        <end position="901"/>
    </location>
</feature>
<comment type="caution">
    <text evidence="5">The sequence shown here is derived from an EMBL/GenBank/DDBJ whole genome shotgun (WGS) entry which is preliminary data.</text>
</comment>
<dbReference type="Pfam" id="PF25480">
    <property type="entry name" value="DUF7904"/>
    <property type="match status" value="1"/>
</dbReference>
<dbReference type="SMART" id="SM00262">
    <property type="entry name" value="GEL"/>
    <property type="match status" value="2"/>
</dbReference>
<feature type="compositionally biased region" description="Polar residues" evidence="1">
    <location>
        <begin position="216"/>
        <end position="233"/>
    </location>
</feature>
<reference evidence="5 6" key="1">
    <citation type="journal article" date="2024" name="IMA Fungus">
        <title>IMA Genome - F19 : A genome assembly and annotation guide to empower mycologists, including annotated draft genome sequences of Ceratocystis pirilliformis, Diaporthe australafricana, Fusarium ophioides, Paecilomyces lecythidis, and Sporothrix stenoceras.</title>
        <authorList>
            <person name="Aylward J."/>
            <person name="Wilson A.M."/>
            <person name="Visagie C.M."/>
            <person name="Spraker J."/>
            <person name="Barnes I."/>
            <person name="Buitendag C."/>
            <person name="Ceriani C."/>
            <person name="Del Mar Angel L."/>
            <person name="du Plessis D."/>
            <person name="Fuchs T."/>
            <person name="Gasser K."/>
            <person name="Kramer D."/>
            <person name="Li W."/>
            <person name="Munsamy K."/>
            <person name="Piso A."/>
            <person name="Price J.L."/>
            <person name="Sonnekus B."/>
            <person name="Thomas C."/>
            <person name="van der Nest A."/>
            <person name="van Dijk A."/>
            <person name="van Heerden A."/>
            <person name="van Vuuren N."/>
            <person name="Yilmaz N."/>
            <person name="Duong T.A."/>
            <person name="van der Merwe N.A."/>
            <person name="Wingfield M.J."/>
            <person name="Wingfield B.D."/>
        </authorList>
    </citation>
    <scope>NUCLEOTIDE SEQUENCE [LARGE SCALE GENOMIC DNA]</scope>
    <source>
        <strain evidence="5 6">CMW 5346</strain>
    </source>
</reference>
<feature type="compositionally biased region" description="Basic residues" evidence="1">
    <location>
        <begin position="969"/>
        <end position="980"/>
    </location>
</feature>
<feature type="compositionally biased region" description="Polar residues" evidence="1">
    <location>
        <begin position="1088"/>
        <end position="1106"/>
    </location>
</feature>
<feature type="compositionally biased region" description="Low complexity" evidence="1">
    <location>
        <begin position="328"/>
        <end position="341"/>
    </location>
</feature>
<evidence type="ECO:0000259" key="2">
    <source>
        <dbReference type="Pfam" id="PF00626"/>
    </source>
</evidence>
<dbReference type="SUPFAM" id="SSF55753">
    <property type="entry name" value="Actin depolymerizing proteins"/>
    <property type="match status" value="3"/>
</dbReference>
<feature type="compositionally biased region" description="Polar residues" evidence="1">
    <location>
        <begin position="780"/>
        <end position="789"/>
    </location>
</feature>
<feature type="compositionally biased region" description="Low complexity" evidence="1">
    <location>
        <begin position="1171"/>
        <end position="1182"/>
    </location>
</feature>
<evidence type="ECO:0000259" key="3">
    <source>
        <dbReference type="Pfam" id="PF13254"/>
    </source>
</evidence>
<feature type="compositionally biased region" description="Polar residues" evidence="1">
    <location>
        <begin position="1057"/>
        <end position="1079"/>
    </location>
</feature>
<dbReference type="PANTHER" id="PTHR11977:SF133">
    <property type="entry name" value="DUF4045 DOMAIN-CONTAINING PROTEIN"/>
    <property type="match status" value="1"/>
</dbReference>
<feature type="compositionally biased region" description="Low complexity" evidence="1">
    <location>
        <begin position="628"/>
        <end position="645"/>
    </location>
</feature>
<dbReference type="Proteomes" id="UP001583186">
    <property type="component" value="Unassembled WGS sequence"/>
</dbReference>
<feature type="compositionally biased region" description="Polar residues" evidence="1">
    <location>
        <begin position="479"/>
        <end position="492"/>
    </location>
</feature>
<dbReference type="Pfam" id="PF00626">
    <property type="entry name" value="Gelsolin"/>
    <property type="match status" value="1"/>
</dbReference>
<evidence type="ECO:0000256" key="1">
    <source>
        <dbReference type="SAM" id="MobiDB-lite"/>
    </source>
</evidence>
<dbReference type="InterPro" id="IPR025118">
    <property type="entry name" value="DUF4045"/>
</dbReference>
<feature type="compositionally biased region" description="Low complexity" evidence="1">
    <location>
        <begin position="828"/>
        <end position="858"/>
    </location>
</feature>
<feature type="region of interest" description="Disordered" evidence="1">
    <location>
        <begin position="743"/>
        <end position="1302"/>
    </location>
</feature>
<sequence>MSDEVSNFLRSVEQLKDRRLEEDEARSRELEERILQDKRERQARRAERARSISPQKSSPANTPPPPSSHHRYNSSQTSDVLKLSSSPPVLGSPRSPTFRSSQLQQQNNGNGVSASSAALASALDSSSSDSFGHSSPSNFVTSSSPTKENESPFDADAKTPTSSSSATLAGSSLARTPTLSWQQRRPPSSSGGPAGGPDRSSRSRPLSIVAAENAAARSSISSLANTTDKTSPLSPEPKVVDTNAGGSDAPISRDQIAQALGAKDPSWFRQTADRGANSAAYRRSQVEDEDRQDLHAASARLPGLSRGPSAEPEYTSSRSGFSPPPPAHSSSSALSPSLQASIARKTSPSLPLTPTQKLDPPREPRESSVISPRDSLVSPRDSSIISPRDSIVSPPSGRTSPIRPLSPTKGAGGFVQSAMMKRSDSVKRWSVTSPPGLARADSIARSAALDGPRRSATSAAQSATKPTSRPTSSHEGRESANNSRPSTPTRLQTTFPAEEPATKEAAEAEEEKKVTPPSSPSKTMDPRRWSPTKTSSWLDAALNKPESPKPKMAPLNNQPAWMVELNKAKQQKATNPGEATPTPPPVARKHEVKTGGLLRSGPMGTAVPNAKPTPAAAAPLTGRSGLGISMHTPSSSISSVSAATSKPALPKETTPPPKGGDPRAALKPRQPLPSEKKDASGSGNELQSIVGGLRRTKTQNYVAPDVLKDNITRGKSALNVTGGPKPREKKDELKDAIMQKKAEFNQAKSEGRGIATNAHAKDKEAPVPEGVAKRLVLNKTGGSQTSNGSLAPYRRDSSPSKAMAEAAARSIRENDRENNTASNTASETPASFSRSSTASSLLGSSTTEVPETTSTPSRTEPEPVSSPPVKNFGSIGRAGPRIGGLGSPGGGGAGGGAGGGSVLANRFNPALAGLLARGPPAMSSGNSSPSGDSAAASPISGGRVSSPAASSSAATEPPPGPGPQLTHMTKNRARGPRRKAPSNLQQSSTPSQAVEEAPAKPTTPKKVPPPTTPKKADIVVPQVISLADSSSNSGKKVAPEPAQKPASVRGSPVISLVDSSKTKSLTYEDSPTPSKTANVISLVDSSRKSSNLGPSYGTPTRTNNIHEQVASVARNGSSQPFKPAVAVKPSFEKKPVEEPAPAPAPVSQPSSPKKIDVKRMSKFLEQSANQPPVVSQPVEVPRPLSPSKTGGARPLPTPRPLSPQKTGGSARPLPVAPVSPKKNEWQPSNASSPATGGLVSPPSASSGTFRRSKVFGGDTPVLAAASPQQSPRTPSSSMRLEPQGSAPASPALPSPMRSPTKQAQEVTAVLNDFFGPDRPSRNYRVDTADILASRPQTDVKIKTLSAQLYRVSSDGKKQPVPAHYERVLFEREMYLCPHTFTNDAGWKATEVYFWVGDDVPEAMVQDVQVFLSREARAVGGQLVQLQQGKETAKFLLALGGIVTIRRGSSNTYDSLAPSMFCGRQYLGQIAFDEVDFEPASLCSGFPYLITKQGKCYLWKGKGSNVDELSCARLIGMDLALMGELAEIEDGKESANFWALFQGQGRSGGKPGSADHWRLKPKYDRYARRLFMATEGAKQITETHPFNQRDLAADGIFVLDAFFEMYIIVGRQSQTQYSAFRNALDFAQEYAILAAGMEDRPFVPITTVVLEGIPRDLKSVFRKWSDDLSPTRMAATSTPGVTSPSASIKRGRSLRIVPLTVALQAVAE</sequence>
<accession>A0ABR3Z2D8</accession>
<keyword evidence="6" id="KW-1185">Reference proteome</keyword>
<feature type="compositionally biased region" description="Basic and acidic residues" evidence="1">
    <location>
        <begin position="13"/>
        <end position="50"/>
    </location>
</feature>